<reference evidence="4" key="1">
    <citation type="submission" date="2023-08" db="EMBL/GenBank/DDBJ databases">
        <authorList>
            <person name="Audoor S."/>
            <person name="Bilcke G."/>
        </authorList>
    </citation>
    <scope>NUCLEOTIDE SEQUENCE</scope>
</reference>
<evidence type="ECO:0000256" key="1">
    <source>
        <dbReference type="ARBA" id="ARBA00010876"/>
    </source>
</evidence>
<evidence type="ECO:0000256" key="2">
    <source>
        <dbReference type="SAM" id="SignalP"/>
    </source>
</evidence>
<dbReference type="EMBL" id="CAKOGP040001335">
    <property type="protein sequence ID" value="CAJ1945118.1"/>
    <property type="molecule type" value="Genomic_DNA"/>
</dbReference>
<accession>A0AAD2CSL7</accession>
<dbReference type="PANTHER" id="PTHR21600:SF87">
    <property type="entry name" value="RNA PSEUDOURIDYLATE SYNTHASE DOMAIN-CONTAINING PROTEIN 1"/>
    <property type="match status" value="1"/>
</dbReference>
<dbReference type="InterPro" id="IPR006224">
    <property type="entry name" value="PsdUridine_synth_RluA-like_CS"/>
</dbReference>
<proteinExistence type="inferred from homology"/>
<dbReference type="GO" id="GO:0003723">
    <property type="term" value="F:RNA binding"/>
    <property type="evidence" value="ECO:0007669"/>
    <property type="project" value="InterPro"/>
</dbReference>
<dbReference type="CDD" id="cd02869">
    <property type="entry name" value="PseudoU_synth_RluA_like"/>
    <property type="match status" value="1"/>
</dbReference>
<feature type="chain" id="PRO_5042273513" description="Pseudouridine synthase RsuA/RluA-like domain-containing protein" evidence="2">
    <location>
        <begin position="23"/>
        <end position="330"/>
    </location>
</feature>
<dbReference type="PANTHER" id="PTHR21600">
    <property type="entry name" value="MITOCHONDRIAL RNA PSEUDOURIDINE SYNTHASE"/>
    <property type="match status" value="1"/>
</dbReference>
<dbReference type="GO" id="GO:0000455">
    <property type="term" value="P:enzyme-directed rRNA pseudouridine synthesis"/>
    <property type="evidence" value="ECO:0007669"/>
    <property type="project" value="TreeGrafter"/>
</dbReference>
<gene>
    <name evidence="4" type="ORF">CYCCA115_LOCUS9262</name>
</gene>
<dbReference type="GO" id="GO:0009982">
    <property type="term" value="F:pseudouridine synthase activity"/>
    <property type="evidence" value="ECO:0007669"/>
    <property type="project" value="InterPro"/>
</dbReference>
<organism evidence="4 5">
    <name type="scientific">Cylindrotheca closterium</name>
    <dbReference type="NCBI Taxonomy" id="2856"/>
    <lineage>
        <taxon>Eukaryota</taxon>
        <taxon>Sar</taxon>
        <taxon>Stramenopiles</taxon>
        <taxon>Ochrophyta</taxon>
        <taxon>Bacillariophyta</taxon>
        <taxon>Bacillariophyceae</taxon>
        <taxon>Bacillariophycidae</taxon>
        <taxon>Bacillariales</taxon>
        <taxon>Bacillariaceae</taxon>
        <taxon>Cylindrotheca</taxon>
    </lineage>
</organism>
<name>A0AAD2CSL7_9STRA</name>
<comment type="similarity">
    <text evidence="1">Belongs to the pseudouridine synthase RluA family.</text>
</comment>
<dbReference type="AlphaFoldDB" id="A0AAD2CSL7"/>
<dbReference type="Proteomes" id="UP001295423">
    <property type="component" value="Unassembled WGS sequence"/>
</dbReference>
<dbReference type="InterPro" id="IPR006145">
    <property type="entry name" value="PsdUridine_synth_RsuA/RluA"/>
</dbReference>
<dbReference type="InterPro" id="IPR050188">
    <property type="entry name" value="RluA_PseudoU_synthase"/>
</dbReference>
<keyword evidence="2" id="KW-0732">Signal</keyword>
<evidence type="ECO:0000259" key="3">
    <source>
        <dbReference type="Pfam" id="PF00849"/>
    </source>
</evidence>
<evidence type="ECO:0000313" key="5">
    <source>
        <dbReference type="Proteomes" id="UP001295423"/>
    </source>
</evidence>
<dbReference type="Gene3D" id="3.30.2350.10">
    <property type="entry name" value="Pseudouridine synthase"/>
    <property type="match status" value="1"/>
</dbReference>
<comment type="caution">
    <text evidence="4">The sequence shown here is derived from an EMBL/GenBank/DDBJ whole genome shotgun (WGS) entry which is preliminary data.</text>
</comment>
<keyword evidence="5" id="KW-1185">Reference proteome</keyword>
<sequence length="330" mass="36667">MSLVRFWQSIIILFGLHKEVGAFVSNGAKLRQNLFLQNSFGVNKYHASLQATKSSDEISAFSIDLPDNIPDISILYESDRILIVDKPSGISHHNDEADAPGVVTVVRHQQQKRLWGVHRLDKVTSGILIFAKDAEMASHLATAFAEGKIQKIYVGVSAKLKPKKRQGWVKGGMSRSRNKSWKLIRDPKDKENFAKTRFFTAKLSPKYESDQVQDDDDSTRKFTCILFRPFTGRTHQLRVAAKSVGLALLGDPIYKDGQDDIVSERTYLHASGISIPSIAGEAEVNLWNPPPFESLAGKSELDSVLSVLMQKHCDLPNLLDAASPGLKKIS</sequence>
<protein>
    <recommendedName>
        <fullName evidence="3">Pseudouridine synthase RsuA/RluA-like domain-containing protein</fullName>
    </recommendedName>
</protein>
<dbReference type="InterPro" id="IPR020103">
    <property type="entry name" value="PsdUridine_synth_cat_dom_sf"/>
</dbReference>
<dbReference type="SUPFAM" id="SSF55120">
    <property type="entry name" value="Pseudouridine synthase"/>
    <property type="match status" value="1"/>
</dbReference>
<evidence type="ECO:0000313" key="4">
    <source>
        <dbReference type="EMBL" id="CAJ1945118.1"/>
    </source>
</evidence>
<feature type="signal peptide" evidence="2">
    <location>
        <begin position="1"/>
        <end position="22"/>
    </location>
</feature>
<dbReference type="PROSITE" id="PS01129">
    <property type="entry name" value="PSI_RLU"/>
    <property type="match status" value="1"/>
</dbReference>
<dbReference type="Pfam" id="PF00849">
    <property type="entry name" value="PseudoU_synth_2"/>
    <property type="match status" value="1"/>
</dbReference>
<feature type="domain" description="Pseudouridine synthase RsuA/RluA-like" evidence="3">
    <location>
        <begin position="81"/>
        <end position="240"/>
    </location>
</feature>